<evidence type="ECO:0000313" key="1">
    <source>
        <dbReference type="EMBL" id="KQL53937.1"/>
    </source>
</evidence>
<reference evidence="1 2" key="1">
    <citation type="submission" date="2015-09" db="EMBL/GenBank/DDBJ databases">
        <title>Genome sequencing project for genomic taxonomy and phylogenomics of Bacillus-like bacteria.</title>
        <authorList>
            <person name="Liu B."/>
            <person name="Wang J."/>
            <person name="Zhu Y."/>
            <person name="Liu G."/>
            <person name="Chen Q."/>
            <person name="Chen Z."/>
            <person name="Lan J."/>
            <person name="Che J."/>
            <person name="Ge C."/>
            <person name="Shi H."/>
            <person name="Pan Z."/>
            <person name="Liu X."/>
        </authorList>
    </citation>
    <scope>NUCLEOTIDE SEQUENCE [LARGE SCALE GENOMIC DNA]</scope>
    <source>
        <strain evidence="1 2">LMG 18435</strain>
    </source>
</reference>
<dbReference type="STRING" id="157838.AN964_10805"/>
<dbReference type="PATRIC" id="fig|157838.3.peg.2374"/>
<dbReference type="InterPro" id="IPR045424">
    <property type="entry name" value="DUF6509"/>
</dbReference>
<evidence type="ECO:0000313" key="2">
    <source>
        <dbReference type="Proteomes" id="UP000051888"/>
    </source>
</evidence>
<dbReference type="EMBL" id="LJJC01000004">
    <property type="protein sequence ID" value="KQL53937.1"/>
    <property type="molecule type" value="Genomic_DNA"/>
</dbReference>
<name>A0A0Q3TK67_9BACI</name>
<dbReference type="AlphaFoldDB" id="A0A0Q3TK67"/>
<organism evidence="1 2">
    <name type="scientific">Heyndrickxia shackletonii</name>
    <dbReference type="NCBI Taxonomy" id="157838"/>
    <lineage>
        <taxon>Bacteria</taxon>
        <taxon>Bacillati</taxon>
        <taxon>Bacillota</taxon>
        <taxon>Bacilli</taxon>
        <taxon>Bacillales</taxon>
        <taxon>Bacillaceae</taxon>
        <taxon>Heyndrickxia</taxon>
    </lineage>
</organism>
<keyword evidence="2" id="KW-1185">Reference proteome</keyword>
<sequence length="95" mass="11237">MDITGHTVEQLEDPTGILSGDRYEFILNIEVPEDDELYSENGLYIKAIYVDEGNQSRVAQYHIFEKVTDRYLEFELEEDEEKLLKDFCREHISDM</sequence>
<dbReference type="Pfam" id="PF20119">
    <property type="entry name" value="DUF6509"/>
    <property type="match status" value="1"/>
</dbReference>
<dbReference type="RefSeq" id="WP_055739679.1">
    <property type="nucleotide sequence ID" value="NZ_JAAIWL010000001.1"/>
</dbReference>
<protein>
    <submittedName>
        <fullName evidence="1">Pullulanase</fullName>
    </submittedName>
</protein>
<accession>A0A0Q3TK67</accession>
<dbReference type="OrthoDB" id="2736409at2"/>
<gene>
    <name evidence="1" type="ORF">AN964_10805</name>
</gene>
<dbReference type="Proteomes" id="UP000051888">
    <property type="component" value="Unassembled WGS sequence"/>
</dbReference>
<proteinExistence type="predicted"/>
<comment type="caution">
    <text evidence="1">The sequence shown here is derived from an EMBL/GenBank/DDBJ whole genome shotgun (WGS) entry which is preliminary data.</text>
</comment>